<sequence>MFSYFFLSIKGSFSITNRYIVRCRGLSKKNGLSCLACDELLIRLESLTVFREAFLTFCKFFNL</sequence>
<dbReference type="EMBL" id="CP061800">
    <property type="protein sequence ID" value="QTA91089.1"/>
    <property type="molecule type" value="Genomic_DNA"/>
</dbReference>
<proteinExistence type="predicted"/>
<evidence type="ECO:0000313" key="1">
    <source>
        <dbReference type="EMBL" id="QTA91089.1"/>
    </source>
</evidence>
<accession>A0A975BTQ9</accession>
<name>A0A975BTQ9_9BACT</name>
<dbReference type="KEGG" id="dmm:dnm_071540"/>
<dbReference type="AlphaFoldDB" id="A0A975BTQ9"/>
<keyword evidence="2" id="KW-1185">Reference proteome</keyword>
<organism evidence="1 2">
    <name type="scientific">Desulfonema magnum</name>
    <dbReference type="NCBI Taxonomy" id="45655"/>
    <lineage>
        <taxon>Bacteria</taxon>
        <taxon>Pseudomonadati</taxon>
        <taxon>Thermodesulfobacteriota</taxon>
        <taxon>Desulfobacteria</taxon>
        <taxon>Desulfobacterales</taxon>
        <taxon>Desulfococcaceae</taxon>
        <taxon>Desulfonema</taxon>
    </lineage>
</organism>
<evidence type="ECO:0000313" key="2">
    <source>
        <dbReference type="Proteomes" id="UP000663722"/>
    </source>
</evidence>
<protein>
    <submittedName>
        <fullName evidence="1">Uncharacterized protein</fullName>
    </submittedName>
</protein>
<reference evidence="1" key="1">
    <citation type="journal article" date="2021" name="Microb. Physiol.">
        <title>Proteogenomic Insights into the Physiology of Marine, Sulfate-Reducing, Filamentous Desulfonema limicola and Desulfonema magnum.</title>
        <authorList>
            <person name="Schnaars V."/>
            <person name="Wohlbrand L."/>
            <person name="Scheve S."/>
            <person name="Hinrichs C."/>
            <person name="Reinhardt R."/>
            <person name="Rabus R."/>
        </authorList>
    </citation>
    <scope>NUCLEOTIDE SEQUENCE</scope>
    <source>
        <strain evidence="1">4be13</strain>
    </source>
</reference>
<gene>
    <name evidence="1" type="ORF">dnm_071540</name>
</gene>
<dbReference type="Proteomes" id="UP000663722">
    <property type="component" value="Chromosome"/>
</dbReference>